<dbReference type="FunFam" id="2.30.29.30:FF:000207">
    <property type="entry name" value="Protein CBR-LIN-10, isoform a"/>
    <property type="match status" value="1"/>
</dbReference>
<dbReference type="Pfam" id="PF00640">
    <property type="entry name" value="PID"/>
    <property type="match status" value="1"/>
</dbReference>
<feature type="compositionally biased region" description="Low complexity" evidence="4">
    <location>
        <begin position="457"/>
        <end position="466"/>
    </location>
</feature>
<gene>
    <name evidence="7" type="ORF">CAMP_LOCUS638</name>
</gene>
<reference evidence="7" key="1">
    <citation type="submission" date="2022-11" db="EMBL/GenBank/DDBJ databases">
        <authorList>
            <person name="Kikuchi T."/>
        </authorList>
    </citation>
    <scope>NUCLEOTIDE SEQUENCE</scope>
    <source>
        <strain evidence="7">PS1010</strain>
    </source>
</reference>
<dbReference type="SUPFAM" id="SSF50156">
    <property type="entry name" value="PDZ domain-like"/>
    <property type="match status" value="2"/>
</dbReference>
<dbReference type="AlphaFoldDB" id="A0A9P1I4A2"/>
<dbReference type="InterPro" id="IPR051230">
    <property type="entry name" value="APP-Binding"/>
</dbReference>
<comment type="caution">
    <text evidence="7">The sequence shown here is derived from an EMBL/GenBank/DDBJ whole genome shotgun (WGS) entry which is preliminary data.</text>
</comment>
<sequence>MSTDPSPEQQPQSNNPAPQQFTAEQVPFQMIPPGAHFFANPFMNPYMAGPPEGWHQQNGANENAQKDSGVPKMAMPMMTPAQYQEMMQHYFQQMMAASGAQFPIPFPMQFPTTFQSAPPQQFQPRPSSQCSANSAAPSPNHLAQTAKNEMRKEEEIVIENEKTASTSAEVPAESSTQDQQPDLLLAAAAASTSSSTTIPTPDEPEQTSSSSSTISSEKRKNSGDRTDSLIRKQMSEIEKEITRRSQNKNIKKINDNELAELIGVASTSDAAFVAHFSATPSEQSALPYSSSTSTTSEAPKPQVKETLNQLRNSFNLADDPLISAPPQVPTQIQPQFNNFTSFSPSNPFPIGVAMAQQFLPQQPFIPNGTNPFSPQFENGSSSSAESAHHFSPDQLAAAFAQQQQITQQPEVLPQESQSQNQVQNQGLVPPPPPPSHPVLNNNLRGKSNWQEEKENNETGNANGNVAENEENDPVWVLRDSYLKKMQREQRTSAEEELNWQDAATAAQEAAQGGEEEEQETDRLLNGSSGIGPGSSSNSIGQGSTKDRRASVEKKKNSKETMVHEPAVLIEGVLFRARYLGSTQMLCESRGSKSARMAQAQEAVARVKAPDGDVQPSTEIDLFISTEKIMVLNTDLQRISDTDVRQDILMDHALRTISYIADIGDLVVLMARRMSTSHSDESCSDSENGHPSSNGVRKAPKVICHVFESDEASFIAQSIGQAFQVAYVEFLRANGIDDPSYLRQIDYQEVLNSQELLGDELEMFAKKETQKEVVVSKKSGEPLGIVVVESGWGSMLPTVVLAHMNPIGPAAHSNKLNIGDQIININGISLVGLPLSAAQTQIKNAKTATAVRMTVVSTPPVVEVRIRRPDTKYQLGFSVQNGVICSLLRGGIAERGGIRVGHRIIEINGTSVVAVAHDRIVNMLATAVGEIHMKTMPTSMFRLLTGQEQPQYI</sequence>
<feature type="region of interest" description="Disordered" evidence="4">
    <location>
        <begin position="109"/>
        <end position="246"/>
    </location>
</feature>
<dbReference type="GO" id="GO:0007268">
    <property type="term" value="P:chemical synaptic transmission"/>
    <property type="evidence" value="ECO:0007669"/>
    <property type="project" value="TreeGrafter"/>
</dbReference>
<dbReference type="GO" id="GO:0005737">
    <property type="term" value="C:cytoplasm"/>
    <property type="evidence" value="ECO:0007669"/>
    <property type="project" value="TreeGrafter"/>
</dbReference>
<dbReference type="PROSITE" id="PS50106">
    <property type="entry name" value="PDZ"/>
    <property type="match status" value="2"/>
</dbReference>
<dbReference type="InterPro" id="IPR001478">
    <property type="entry name" value="PDZ"/>
</dbReference>
<evidence type="ECO:0000256" key="1">
    <source>
        <dbReference type="ARBA" id="ARBA00022448"/>
    </source>
</evidence>
<feature type="compositionally biased region" description="Low complexity" evidence="4">
    <location>
        <begin position="500"/>
        <end position="512"/>
    </location>
</feature>
<dbReference type="FunFam" id="2.30.42.10:FF:000007">
    <property type="entry name" value="Amyloid beta A4 protein-binding family A member"/>
    <property type="match status" value="1"/>
</dbReference>
<dbReference type="CDD" id="cd06793">
    <property type="entry name" value="PDZ2_APBA1_3-like"/>
    <property type="match status" value="1"/>
</dbReference>
<feature type="region of interest" description="Disordered" evidence="4">
    <location>
        <begin position="362"/>
        <end position="472"/>
    </location>
</feature>
<protein>
    <submittedName>
        <fullName evidence="7">Uncharacterized protein</fullName>
    </submittedName>
</protein>
<evidence type="ECO:0000259" key="5">
    <source>
        <dbReference type="PROSITE" id="PS01179"/>
    </source>
</evidence>
<evidence type="ECO:0000313" key="7">
    <source>
        <dbReference type="EMBL" id="CAI5438001.1"/>
    </source>
</evidence>
<dbReference type="SMART" id="SM00228">
    <property type="entry name" value="PDZ"/>
    <property type="match status" value="2"/>
</dbReference>
<evidence type="ECO:0000256" key="4">
    <source>
        <dbReference type="SAM" id="MobiDB-lite"/>
    </source>
</evidence>
<dbReference type="InterPro" id="IPR036034">
    <property type="entry name" value="PDZ_sf"/>
</dbReference>
<keyword evidence="1" id="KW-0813">Transport</keyword>
<feature type="compositionally biased region" description="Low complexity" evidence="4">
    <location>
        <begin position="1"/>
        <end position="20"/>
    </location>
</feature>
<feature type="compositionally biased region" description="Low complexity" evidence="4">
    <location>
        <begin position="109"/>
        <end position="129"/>
    </location>
</feature>
<keyword evidence="3" id="KW-0677">Repeat</keyword>
<feature type="domain" description="PID" evidence="5">
    <location>
        <begin position="571"/>
        <end position="758"/>
    </location>
</feature>
<dbReference type="Gene3D" id="2.30.42.10">
    <property type="match status" value="2"/>
</dbReference>
<dbReference type="OrthoDB" id="5987010at2759"/>
<feature type="region of interest" description="Disordered" evidence="4">
    <location>
        <begin position="48"/>
        <end position="68"/>
    </location>
</feature>
<dbReference type="CDD" id="cd01208">
    <property type="entry name" value="PTB_X11"/>
    <property type="match status" value="1"/>
</dbReference>
<dbReference type="Gene3D" id="2.30.29.30">
    <property type="entry name" value="Pleckstrin-homology domain (PH domain)/Phosphotyrosine-binding domain (PTB)"/>
    <property type="match status" value="1"/>
</dbReference>
<dbReference type="CDD" id="cd06720">
    <property type="entry name" value="PDZ1_APBA1_3-like"/>
    <property type="match status" value="1"/>
</dbReference>
<dbReference type="GO" id="GO:0043197">
    <property type="term" value="C:dendritic spine"/>
    <property type="evidence" value="ECO:0007669"/>
    <property type="project" value="TreeGrafter"/>
</dbReference>
<dbReference type="PROSITE" id="PS01179">
    <property type="entry name" value="PID"/>
    <property type="match status" value="1"/>
</dbReference>
<feature type="region of interest" description="Disordered" evidence="4">
    <location>
        <begin position="1"/>
        <end position="27"/>
    </location>
</feature>
<dbReference type="PANTHER" id="PTHR12345">
    <property type="entry name" value="SYNTENIN RELATED"/>
    <property type="match status" value="1"/>
</dbReference>
<accession>A0A9P1I4A2</accession>
<dbReference type="InterPro" id="IPR011993">
    <property type="entry name" value="PH-like_dom_sf"/>
</dbReference>
<keyword evidence="8" id="KW-1185">Reference proteome</keyword>
<dbReference type="GO" id="GO:0005886">
    <property type="term" value="C:plasma membrane"/>
    <property type="evidence" value="ECO:0007669"/>
    <property type="project" value="TreeGrafter"/>
</dbReference>
<dbReference type="Proteomes" id="UP001152747">
    <property type="component" value="Unassembled WGS sequence"/>
</dbReference>
<feature type="domain" description="PDZ" evidence="6">
    <location>
        <begin position="862"/>
        <end position="938"/>
    </location>
</feature>
<feature type="compositionally biased region" description="Basic and acidic residues" evidence="4">
    <location>
        <begin position="216"/>
        <end position="243"/>
    </location>
</feature>
<feature type="compositionally biased region" description="Low complexity" evidence="4">
    <location>
        <begin position="533"/>
        <end position="543"/>
    </location>
</feature>
<evidence type="ECO:0000313" key="8">
    <source>
        <dbReference type="Proteomes" id="UP001152747"/>
    </source>
</evidence>
<feature type="region of interest" description="Disordered" evidence="4">
    <location>
        <begin position="279"/>
        <end position="303"/>
    </location>
</feature>
<dbReference type="EMBL" id="CANHGI010000001">
    <property type="protein sequence ID" value="CAI5438001.1"/>
    <property type="molecule type" value="Genomic_DNA"/>
</dbReference>
<name>A0A9P1I4A2_9PELO</name>
<feature type="region of interest" description="Disordered" evidence="4">
    <location>
        <begin position="487"/>
        <end position="559"/>
    </location>
</feature>
<feature type="compositionally biased region" description="Basic and acidic residues" evidence="4">
    <location>
        <begin position="544"/>
        <end position="559"/>
    </location>
</feature>
<feature type="domain" description="PDZ" evidence="6">
    <location>
        <begin position="771"/>
        <end position="856"/>
    </location>
</feature>
<feature type="compositionally biased region" description="Low complexity" evidence="4">
    <location>
        <begin position="176"/>
        <end position="215"/>
    </location>
</feature>
<dbReference type="SMART" id="SM00462">
    <property type="entry name" value="PTB"/>
    <property type="match status" value="1"/>
</dbReference>
<feature type="compositionally biased region" description="Basic and acidic residues" evidence="4">
    <location>
        <begin position="148"/>
        <end position="162"/>
    </location>
</feature>
<evidence type="ECO:0000256" key="3">
    <source>
        <dbReference type="ARBA" id="ARBA00022737"/>
    </source>
</evidence>
<proteinExistence type="predicted"/>
<dbReference type="Pfam" id="PF00595">
    <property type="entry name" value="PDZ"/>
    <property type="match status" value="2"/>
</dbReference>
<keyword evidence="2" id="KW-0597">Phosphoprotein</keyword>
<organism evidence="7 8">
    <name type="scientific">Caenorhabditis angaria</name>
    <dbReference type="NCBI Taxonomy" id="860376"/>
    <lineage>
        <taxon>Eukaryota</taxon>
        <taxon>Metazoa</taxon>
        <taxon>Ecdysozoa</taxon>
        <taxon>Nematoda</taxon>
        <taxon>Chromadorea</taxon>
        <taxon>Rhabditida</taxon>
        <taxon>Rhabditina</taxon>
        <taxon>Rhabditomorpha</taxon>
        <taxon>Rhabditoidea</taxon>
        <taxon>Rhabditidae</taxon>
        <taxon>Peloderinae</taxon>
        <taxon>Caenorhabditis</taxon>
    </lineage>
</organism>
<dbReference type="PANTHER" id="PTHR12345:SF16">
    <property type="entry name" value="X11L, ISOFORM F-RELATED"/>
    <property type="match status" value="1"/>
</dbReference>
<dbReference type="InterPro" id="IPR006020">
    <property type="entry name" value="PTB/PI_dom"/>
</dbReference>
<evidence type="ECO:0000259" key="6">
    <source>
        <dbReference type="PROSITE" id="PS50106"/>
    </source>
</evidence>
<feature type="compositionally biased region" description="Polar residues" evidence="4">
    <location>
        <begin position="279"/>
        <end position="297"/>
    </location>
</feature>
<feature type="compositionally biased region" description="Low complexity" evidence="4">
    <location>
        <begin position="394"/>
        <end position="427"/>
    </location>
</feature>
<dbReference type="SUPFAM" id="SSF50729">
    <property type="entry name" value="PH domain-like"/>
    <property type="match status" value="1"/>
</dbReference>
<evidence type="ECO:0000256" key="2">
    <source>
        <dbReference type="ARBA" id="ARBA00022553"/>
    </source>
</evidence>
<feature type="compositionally biased region" description="Polar residues" evidence="4">
    <location>
        <begin position="367"/>
        <end position="379"/>
    </location>
</feature>
<feature type="compositionally biased region" description="Polar residues" evidence="4">
    <location>
        <begin position="130"/>
        <end position="147"/>
    </location>
</feature>